<dbReference type="PANTHER" id="PTHR24305">
    <property type="entry name" value="CYTOCHROME P450"/>
    <property type="match status" value="1"/>
</dbReference>
<evidence type="ECO:0000256" key="2">
    <source>
        <dbReference type="ARBA" id="ARBA00005179"/>
    </source>
</evidence>
<dbReference type="PROSITE" id="PS00086">
    <property type="entry name" value="CYTOCHROME_P450"/>
    <property type="match status" value="1"/>
</dbReference>
<dbReference type="GO" id="GO:0004497">
    <property type="term" value="F:monooxygenase activity"/>
    <property type="evidence" value="ECO:0007669"/>
    <property type="project" value="UniProtKB-KW"/>
</dbReference>
<keyword evidence="6 7" id="KW-0408">Iron</keyword>
<dbReference type="InterPro" id="IPR001128">
    <property type="entry name" value="Cyt_P450"/>
</dbReference>
<dbReference type="InterPro" id="IPR017972">
    <property type="entry name" value="Cyt_P450_CS"/>
</dbReference>
<evidence type="ECO:0000313" key="10">
    <source>
        <dbReference type="EMBL" id="KAK7052841.1"/>
    </source>
</evidence>
<dbReference type="Proteomes" id="UP001383192">
    <property type="component" value="Unassembled WGS sequence"/>
</dbReference>
<dbReference type="PRINTS" id="PR00463">
    <property type="entry name" value="EP450I"/>
</dbReference>
<name>A0AAW0DK32_9AGAR</name>
<comment type="similarity">
    <text evidence="3 8">Belongs to the cytochrome P450 family.</text>
</comment>
<dbReference type="AlphaFoldDB" id="A0AAW0DK32"/>
<evidence type="ECO:0000256" key="5">
    <source>
        <dbReference type="ARBA" id="ARBA00023002"/>
    </source>
</evidence>
<comment type="pathway">
    <text evidence="2">Secondary metabolite biosynthesis.</text>
</comment>
<evidence type="ECO:0000256" key="1">
    <source>
        <dbReference type="ARBA" id="ARBA00001971"/>
    </source>
</evidence>
<evidence type="ECO:0008006" key="12">
    <source>
        <dbReference type="Google" id="ProtNLM"/>
    </source>
</evidence>
<sequence>MGFAEIILASIIFYLVTGVVYRLVFHPLSHFPGPKLAAVTEYYQAYFDIVKGGQLLNHIKQLHVLYGPVVRVGPNTLHFANPRAYHQIYTNGQTFTKYKPLYDCFAQPDSSFSYCDPQKARSRRSLLNPLFSRRAILKLEGVVQEQVHKLVQRLATWPKDRPVDLTYAFRCTSMDVISEYCFAYPFNGLDTPDFCHPTVRAIHEFFPGFWKQKHFPIILILPDWLKLWLSPQARPFLDHKHNLGRQVDKILADPTGSVEHETIYHHMLSPDDTGGKNQHTPLTRNVLIDEALTLIGAGTDTVGSTCSIGTFHALHNPSIAQKLKNELQAAWTDLESSVSLATLEKLPYLTAFIKESLRFGSGVVTPLPRVVGENTIIDDFAVPAGFKVEIQTVVGISHVFMHENPEIFKNPQEFSPERWLQGDTRDMENGLVAFSRGPRICLGLNLAWCELYLIFGNIFRKIDLSLGDTTLEDMQNYREYFVPYWDDPLHVMVHSKGVN</sequence>
<keyword evidence="5 8" id="KW-0560">Oxidoreductase</keyword>
<evidence type="ECO:0000256" key="8">
    <source>
        <dbReference type="RuleBase" id="RU000461"/>
    </source>
</evidence>
<dbReference type="PRINTS" id="PR00385">
    <property type="entry name" value="P450"/>
</dbReference>
<gene>
    <name evidence="10" type="ORF">VNI00_004160</name>
</gene>
<keyword evidence="9" id="KW-0472">Membrane</keyword>
<evidence type="ECO:0000256" key="3">
    <source>
        <dbReference type="ARBA" id="ARBA00010617"/>
    </source>
</evidence>
<evidence type="ECO:0000313" key="11">
    <source>
        <dbReference type="Proteomes" id="UP001383192"/>
    </source>
</evidence>
<comment type="cofactor">
    <cofactor evidence="1 7">
        <name>heme</name>
        <dbReference type="ChEBI" id="CHEBI:30413"/>
    </cofactor>
</comment>
<keyword evidence="9" id="KW-0812">Transmembrane</keyword>
<evidence type="ECO:0000256" key="6">
    <source>
        <dbReference type="ARBA" id="ARBA00023004"/>
    </source>
</evidence>
<dbReference type="GO" id="GO:0005506">
    <property type="term" value="F:iron ion binding"/>
    <property type="evidence" value="ECO:0007669"/>
    <property type="project" value="InterPro"/>
</dbReference>
<proteinExistence type="inferred from homology"/>
<keyword evidence="4 7" id="KW-0479">Metal-binding</keyword>
<feature type="binding site" description="axial binding residue" evidence="7">
    <location>
        <position position="441"/>
    </location>
    <ligand>
        <name>heme</name>
        <dbReference type="ChEBI" id="CHEBI:30413"/>
    </ligand>
    <ligandPart>
        <name>Fe</name>
        <dbReference type="ChEBI" id="CHEBI:18248"/>
    </ligandPart>
</feature>
<dbReference type="CDD" id="cd11062">
    <property type="entry name" value="CYP58-like"/>
    <property type="match status" value="1"/>
</dbReference>
<keyword evidence="8" id="KW-0503">Monooxygenase</keyword>
<dbReference type="InterPro" id="IPR036396">
    <property type="entry name" value="Cyt_P450_sf"/>
</dbReference>
<keyword evidence="7 8" id="KW-0349">Heme</keyword>
<dbReference type="InterPro" id="IPR002401">
    <property type="entry name" value="Cyt_P450_E_grp-I"/>
</dbReference>
<keyword evidence="9" id="KW-1133">Transmembrane helix</keyword>
<dbReference type="SUPFAM" id="SSF48264">
    <property type="entry name" value="Cytochrome P450"/>
    <property type="match status" value="1"/>
</dbReference>
<dbReference type="GO" id="GO:0020037">
    <property type="term" value="F:heme binding"/>
    <property type="evidence" value="ECO:0007669"/>
    <property type="project" value="InterPro"/>
</dbReference>
<dbReference type="EMBL" id="JAYKXP010000011">
    <property type="protein sequence ID" value="KAK7052841.1"/>
    <property type="molecule type" value="Genomic_DNA"/>
</dbReference>
<organism evidence="10 11">
    <name type="scientific">Paramarasmius palmivorus</name>
    <dbReference type="NCBI Taxonomy" id="297713"/>
    <lineage>
        <taxon>Eukaryota</taxon>
        <taxon>Fungi</taxon>
        <taxon>Dikarya</taxon>
        <taxon>Basidiomycota</taxon>
        <taxon>Agaricomycotina</taxon>
        <taxon>Agaricomycetes</taxon>
        <taxon>Agaricomycetidae</taxon>
        <taxon>Agaricales</taxon>
        <taxon>Marasmiineae</taxon>
        <taxon>Marasmiaceae</taxon>
        <taxon>Paramarasmius</taxon>
    </lineage>
</organism>
<reference evidence="10 11" key="1">
    <citation type="submission" date="2024-01" db="EMBL/GenBank/DDBJ databases">
        <title>A draft genome for a cacao thread blight-causing isolate of Paramarasmius palmivorus.</title>
        <authorList>
            <person name="Baruah I.K."/>
            <person name="Bukari Y."/>
            <person name="Amoako-Attah I."/>
            <person name="Meinhardt L.W."/>
            <person name="Bailey B.A."/>
            <person name="Cohen S.P."/>
        </authorList>
    </citation>
    <scope>NUCLEOTIDE SEQUENCE [LARGE SCALE GENOMIC DNA]</scope>
    <source>
        <strain evidence="10 11">GH-12</strain>
    </source>
</reference>
<dbReference type="Gene3D" id="1.10.630.10">
    <property type="entry name" value="Cytochrome P450"/>
    <property type="match status" value="1"/>
</dbReference>
<protein>
    <recommendedName>
        <fullName evidence="12">Cytochrome P450</fullName>
    </recommendedName>
</protein>
<accession>A0AAW0DK32</accession>
<evidence type="ECO:0000256" key="4">
    <source>
        <dbReference type="ARBA" id="ARBA00022723"/>
    </source>
</evidence>
<dbReference type="GO" id="GO:0016705">
    <property type="term" value="F:oxidoreductase activity, acting on paired donors, with incorporation or reduction of molecular oxygen"/>
    <property type="evidence" value="ECO:0007669"/>
    <property type="project" value="InterPro"/>
</dbReference>
<evidence type="ECO:0000256" key="9">
    <source>
        <dbReference type="SAM" id="Phobius"/>
    </source>
</evidence>
<comment type="caution">
    <text evidence="10">The sequence shown here is derived from an EMBL/GenBank/DDBJ whole genome shotgun (WGS) entry which is preliminary data.</text>
</comment>
<feature type="transmembrane region" description="Helical" evidence="9">
    <location>
        <begin position="6"/>
        <end position="25"/>
    </location>
</feature>
<keyword evidence="11" id="KW-1185">Reference proteome</keyword>
<dbReference type="PANTHER" id="PTHR24305:SF157">
    <property type="entry name" value="N-ACETYLTRYPTOPHAN 6-HYDROXYLASE IVOC-RELATED"/>
    <property type="match status" value="1"/>
</dbReference>
<dbReference type="InterPro" id="IPR050121">
    <property type="entry name" value="Cytochrome_P450_monoxygenase"/>
</dbReference>
<evidence type="ECO:0000256" key="7">
    <source>
        <dbReference type="PIRSR" id="PIRSR602401-1"/>
    </source>
</evidence>
<dbReference type="Pfam" id="PF00067">
    <property type="entry name" value="p450"/>
    <property type="match status" value="1"/>
</dbReference>